<dbReference type="PANTHER" id="PTHR10993:SF7">
    <property type="entry name" value="LIPOYLTRANSFERASE 2, MITOCHONDRIAL-RELATED"/>
    <property type="match status" value="1"/>
</dbReference>
<dbReference type="NCBIfam" id="TIGR00214">
    <property type="entry name" value="lipB"/>
    <property type="match status" value="1"/>
</dbReference>
<keyword evidence="4 7" id="KW-0808">Transferase</keyword>
<reference evidence="7" key="1">
    <citation type="submission" date="2019-06" db="EMBL/GenBank/DDBJ databases">
        <authorList>
            <person name="Murdoch R.W."/>
            <person name="Fathepure B."/>
        </authorList>
    </citation>
    <scope>NUCLEOTIDE SEQUENCE</scope>
</reference>
<dbReference type="Gene3D" id="3.30.930.10">
    <property type="entry name" value="Bira Bifunctional Protein, Domain 2"/>
    <property type="match status" value="1"/>
</dbReference>
<evidence type="ECO:0000259" key="6">
    <source>
        <dbReference type="PROSITE" id="PS51733"/>
    </source>
</evidence>
<evidence type="ECO:0000256" key="5">
    <source>
        <dbReference type="ARBA" id="ARBA00023315"/>
    </source>
</evidence>
<dbReference type="NCBIfam" id="NF010922">
    <property type="entry name" value="PRK14342.1"/>
    <property type="match status" value="1"/>
</dbReference>
<gene>
    <name evidence="7" type="primary">lipB</name>
    <name evidence="7" type="ORF">KBTEX_00199</name>
</gene>
<dbReference type="InterPro" id="IPR020605">
    <property type="entry name" value="Octanoyltransferase_CS"/>
</dbReference>
<name>A0A5B8R557_9ZZZZ</name>
<dbReference type="HAMAP" id="MF_00013">
    <property type="entry name" value="LipB"/>
    <property type="match status" value="1"/>
</dbReference>
<dbReference type="SUPFAM" id="SSF55681">
    <property type="entry name" value="Class II aaRS and biotin synthetases"/>
    <property type="match status" value="1"/>
</dbReference>
<dbReference type="InterPro" id="IPR000544">
    <property type="entry name" value="Octanoyltransferase"/>
</dbReference>
<keyword evidence="3" id="KW-0963">Cytoplasm</keyword>
<sequence length="212" mass="23061">MSAVVADDPALRVRRLGRVAYEPTWRRMQAFTDERGPETGDELWLLEHPPVFTQGLAGRPEHLLAPGDIPVVAVDRGGQVTYHGPGQLVAYPLLDVRRRRLGVRRLVSLLEDAVIRVLADDGITGHARRDAPGVYVAGAKIAQVGLRVRRGCSYHGLSFNVDMDLEPFSRINPCGYAGLEVIDLRSLGVTLPMAEAEDRLLAAIQAGLAAAE</sequence>
<evidence type="ECO:0000256" key="3">
    <source>
        <dbReference type="ARBA" id="ARBA00022490"/>
    </source>
</evidence>
<feature type="domain" description="BPL/LPL catalytic" evidence="6">
    <location>
        <begin position="37"/>
        <end position="212"/>
    </location>
</feature>
<dbReference type="FunFam" id="3.30.930.10:FF:000020">
    <property type="entry name" value="Octanoyltransferase"/>
    <property type="match status" value="1"/>
</dbReference>
<dbReference type="InterPro" id="IPR045864">
    <property type="entry name" value="aa-tRNA-synth_II/BPL/LPL"/>
</dbReference>
<dbReference type="EC" id="2.3.1.181" evidence="2"/>
<evidence type="ECO:0000256" key="4">
    <source>
        <dbReference type="ARBA" id="ARBA00022679"/>
    </source>
</evidence>
<protein>
    <recommendedName>
        <fullName evidence="2">lipoyl(octanoyl) transferase</fullName>
        <ecNumber evidence="2">2.3.1.181</ecNumber>
    </recommendedName>
</protein>
<dbReference type="InterPro" id="IPR004143">
    <property type="entry name" value="BPL_LPL_catalytic"/>
</dbReference>
<dbReference type="PIRSF" id="PIRSF016262">
    <property type="entry name" value="LPLase"/>
    <property type="match status" value="1"/>
</dbReference>
<dbReference type="UniPathway" id="UPA00538">
    <property type="reaction ID" value="UER00592"/>
</dbReference>
<evidence type="ECO:0000313" key="7">
    <source>
        <dbReference type="EMBL" id="QEA03899.1"/>
    </source>
</evidence>
<proteinExistence type="inferred from homology"/>
<accession>A0A5B8R557</accession>
<dbReference type="EMBL" id="MN079077">
    <property type="protein sequence ID" value="QEA03899.1"/>
    <property type="molecule type" value="Genomic_DNA"/>
</dbReference>
<dbReference type="PANTHER" id="PTHR10993">
    <property type="entry name" value="OCTANOYLTRANSFERASE"/>
    <property type="match status" value="1"/>
</dbReference>
<dbReference type="CDD" id="cd16444">
    <property type="entry name" value="LipB"/>
    <property type="match status" value="1"/>
</dbReference>
<organism evidence="7">
    <name type="scientific">uncultured organism</name>
    <dbReference type="NCBI Taxonomy" id="155900"/>
    <lineage>
        <taxon>unclassified sequences</taxon>
        <taxon>environmental samples</taxon>
    </lineage>
</organism>
<dbReference type="GO" id="GO:0009249">
    <property type="term" value="P:protein lipoylation"/>
    <property type="evidence" value="ECO:0007669"/>
    <property type="project" value="InterPro"/>
</dbReference>
<dbReference type="PROSITE" id="PS51733">
    <property type="entry name" value="BPL_LPL_CATALYTIC"/>
    <property type="match status" value="1"/>
</dbReference>
<comment type="pathway">
    <text evidence="1">Protein modification; protein lipoylation via endogenous pathway; protein N(6)-(lipoyl)lysine from octanoyl-[acyl-carrier-protein]: step 1/2.</text>
</comment>
<evidence type="ECO:0000256" key="2">
    <source>
        <dbReference type="ARBA" id="ARBA00012334"/>
    </source>
</evidence>
<dbReference type="PROSITE" id="PS01313">
    <property type="entry name" value="LIPB"/>
    <property type="match status" value="1"/>
</dbReference>
<evidence type="ECO:0000256" key="1">
    <source>
        <dbReference type="ARBA" id="ARBA00004821"/>
    </source>
</evidence>
<dbReference type="AlphaFoldDB" id="A0A5B8R557"/>
<dbReference type="GO" id="GO:0033819">
    <property type="term" value="F:lipoyl(octanoyl) transferase activity"/>
    <property type="evidence" value="ECO:0007669"/>
    <property type="project" value="UniProtKB-EC"/>
</dbReference>
<dbReference type="Pfam" id="PF21948">
    <property type="entry name" value="LplA-B_cat"/>
    <property type="match status" value="1"/>
</dbReference>
<keyword evidence="5 7" id="KW-0012">Acyltransferase</keyword>